<feature type="transmembrane region" description="Helical" evidence="13">
    <location>
        <begin position="250"/>
        <end position="277"/>
    </location>
</feature>
<dbReference type="Proteomes" id="UP000448292">
    <property type="component" value="Unassembled WGS sequence"/>
</dbReference>
<comment type="similarity">
    <text evidence="13">Belongs to the NiCoT transporter (TC 2.A.52) family.</text>
</comment>
<dbReference type="InterPro" id="IPR011541">
    <property type="entry name" value="Ni/Co_transpt_high_affinity"/>
</dbReference>
<dbReference type="PANTHER" id="PTHR40659:SF1">
    <property type="entry name" value="NICKEL_COBALT EFFLUX SYSTEM RCNA"/>
    <property type="match status" value="1"/>
</dbReference>
<reference evidence="15 16" key="1">
    <citation type="submission" date="2018-06" db="EMBL/GenBank/DDBJ databases">
        <title>Complete genome of Desulfovibrio indonesiensis P37SLT.</title>
        <authorList>
            <person name="Crispim J.S."/>
            <person name="Vidigal P.M.P."/>
            <person name="Silva L.C.F."/>
            <person name="Laguardia C.N."/>
            <person name="Araujo L.C."/>
            <person name="Dias R.S."/>
            <person name="Sousa M.P."/>
            <person name="Paula S.O."/>
            <person name="Silva C."/>
        </authorList>
    </citation>
    <scope>NUCLEOTIDE SEQUENCE [LARGE SCALE GENOMIC DNA]</scope>
    <source>
        <strain evidence="15 16">P37SLT</strain>
    </source>
</reference>
<feature type="transmembrane region" description="Helical" evidence="13">
    <location>
        <begin position="172"/>
        <end position="196"/>
    </location>
</feature>
<feature type="transmembrane region" description="Helical" evidence="13">
    <location>
        <begin position="135"/>
        <end position="160"/>
    </location>
</feature>
<keyword evidence="12" id="KW-0170">Cobalt</keyword>
<gene>
    <name evidence="15" type="ORF">DPQ33_03685</name>
</gene>
<evidence type="ECO:0000313" key="16">
    <source>
        <dbReference type="Proteomes" id="UP000448292"/>
    </source>
</evidence>
<sequence>MQSASICILMCTLVVCMLLAAAAQPPYAHAANPFIQSRGEKAERDAEVRDGSAMPAVLAPYLTPLLQTISASQQVLRNRLVGFGRAMHERPYGRAFWLFLGAAFVYGIVHAAGPGHGKAFACAYFASRPASLSDAGMFSAIAMATHVFSAAALVLGGAYVLSMSGALVVEQYGAWLVTASYGLLALVGLVFAVHAVRELRRNWNPRSGCPVDVPAKKRGGLVATAVAVGIAPCPGAAIVLVYALTQGLLLQGMAAMVAIAVGMSVTTTVVAYVSLMARRGMTAAARGRQTLLARGHGLLTLMGSLALLCAGALLLFGQLAR</sequence>
<dbReference type="Pfam" id="PF03824">
    <property type="entry name" value="NicO"/>
    <property type="match status" value="1"/>
</dbReference>
<proteinExistence type="inferred from homology"/>
<keyword evidence="10" id="KW-0921">Nickel transport</keyword>
<evidence type="ECO:0000256" key="4">
    <source>
        <dbReference type="ARBA" id="ARBA00022448"/>
    </source>
</evidence>
<evidence type="ECO:0000256" key="5">
    <source>
        <dbReference type="ARBA" id="ARBA00022475"/>
    </source>
</evidence>
<evidence type="ECO:0000256" key="11">
    <source>
        <dbReference type="ARBA" id="ARBA00023136"/>
    </source>
</evidence>
<dbReference type="GO" id="GO:0032025">
    <property type="term" value="P:response to cobalt ion"/>
    <property type="evidence" value="ECO:0007669"/>
    <property type="project" value="TreeGrafter"/>
</dbReference>
<comment type="subcellular location">
    <subcellularLocation>
        <location evidence="2 13">Cell membrane</location>
        <topology evidence="2 13">Multi-pass membrane protein</topology>
    </subcellularLocation>
</comment>
<evidence type="ECO:0000256" key="13">
    <source>
        <dbReference type="RuleBase" id="RU362101"/>
    </source>
</evidence>
<dbReference type="GO" id="GO:0015099">
    <property type="term" value="F:nickel cation transmembrane transporter activity"/>
    <property type="evidence" value="ECO:0007669"/>
    <property type="project" value="UniProtKB-UniRule"/>
</dbReference>
<dbReference type="AlphaFoldDB" id="A0A7M3MJF8"/>
<evidence type="ECO:0000256" key="6">
    <source>
        <dbReference type="ARBA" id="ARBA00022596"/>
    </source>
</evidence>
<keyword evidence="5" id="KW-1003">Cell membrane</keyword>
<feature type="chain" id="PRO_5029625798" description="Nickel/cobalt efflux system" evidence="14">
    <location>
        <begin position="31"/>
        <end position="321"/>
    </location>
</feature>
<dbReference type="GO" id="GO:0006824">
    <property type="term" value="P:cobalt ion transport"/>
    <property type="evidence" value="ECO:0007669"/>
    <property type="project" value="UniProtKB-KW"/>
</dbReference>
<feature type="transmembrane region" description="Helical" evidence="13">
    <location>
        <begin position="298"/>
        <end position="320"/>
    </location>
</feature>
<evidence type="ECO:0000256" key="1">
    <source>
        <dbReference type="ARBA" id="ARBA00002510"/>
    </source>
</evidence>
<keyword evidence="9" id="KW-0406">Ion transport</keyword>
<name>A0A7M3MJF8_9BACT</name>
<keyword evidence="11 13" id="KW-0472">Membrane</keyword>
<organism evidence="15 16">
    <name type="scientific">Oceanidesulfovibrio indonesiensis</name>
    <dbReference type="NCBI Taxonomy" id="54767"/>
    <lineage>
        <taxon>Bacteria</taxon>
        <taxon>Pseudomonadati</taxon>
        <taxon>Thermodesulfobacteriota</taxon>
        <taxon>Desulfovibrionia</taxon>
        <taxon>Desulfovibrionales</taxon>
        <taxon>Desulfovibrionaceae</taxon>
        <taxon>Oceanidesulfovibrio</taxon>
    </lineage>
</organism>
<feature type="transmembrane region" description="Helical" evidence="13">
    <location>
        <begin position="95"/>
        <end position="114"/>
    </location>
</feature>
<feature type="transmembrane region" description="Helical" evidence="13">
    <location>
        <begin position="221"/>
        <end position="244"/>
    </location>
</feature>
<keyword evidence="16" id="KW-1185">Reference proteome</keyword>
<evidence type="ECO:0000256" key="3">
    <source>
        <dbReference type="ARBA" id="ARBA00022426"/>
    </source>
</evidence>
<keyword evidence="8 13" id="KW-1133">Transmembrane helix</keyword>
<comment type="caution">
    <text evidence="15">The sequence shown here is derived from an EMBL/GenBank/DDBJ whole genome shotgun (WGS) entry which is preliminary data.</text>
</comment>
<dbReference type="GO" id="GO:0046583">
    <property type="term" value="F:monoatomic cation efflux transmembrane transporter activity"/>
    <property type="evidence" value="ECO:0007669"/>
    <property type="project" value="TreeGrafter"/>
</dbReference>
<evidence type="ECO:0000256" key="8">
    <source>
        <dbReference type="ARBA" id="ARBA00022989"/>
    </source>
</evidence>
<dbReference type="GO" id="GO:0005886">
    <property type="term" value="C:plasma membrane"/>
    <property type="evidence" value="ECO:0007669"/>
    <property type="project" value="UniProtKB-SubCell"/>
</dbReference>
<evidence type="ECO:0000256" key="2">
    <source>
        <dbReference type="ARBA" id="ARBA00004651"/>
    </source>
</evidence>
<comment type="function">
    <text evidence="1">Efflux system for nickel and cobalt.</text>
</comment>
<dbReference type="EMBL" id="QMIE01000002">
    <property type="protein sequence ID" value="TVM19470.1"/>
    <property type="molecule type" value="Genomic_DNA"/>
</dbReference>
<dbReference type="OrthoDB" id="9812956at2"/>
<keyword evidence="3" id="KW-0171">Cobalt transport</keyword>
<evidence type="ECO:0000256" key="14">
    <source>
        <dbReference type="SAM" id="SignalP"/>
    </source>
</evidence>
<dbReference type="InterPro" id="IPR051224">
    <property type="entry name" value="NiCoT_RcnA"/>
</dbReference>
<keyword evidence="14" id="KW-0732">Signal</keyword>
<keyword evidence="6" id="KW-0533">Nickel</keyword>
<protein>
    <recommendedName>
        <fullName evidence="13">Nickel/cobalt efflux system</fullName>
    </recommendedName>
</protein>
<keyword evidence="7 13" id="KW-0812">Transmembrane</keyword>
<feature type="signal peptide" evidence="14">
    <location>
        <begin position="1"/>
        <end position="30"/>
    </location>
</feature>
<evidence type="ECO:0000256" key="7">
    <source>
        <dbReference type="ARBA" id="ARBA00022692"/>
    </source>
</evidence>
<dbReference type="GO" id="GO:0010045">
    <property type="term" value="P:response to nickel cation"/>
    <property type="evidence" value="ECO:0007669"/>
    <property type="project" value="TreeGrafter"/>
</dbReference>
<dbReference type="PANTHER" id="PTHR40659">
    <property type="entry name" value="NICKEL/COBALT EFFLUX SYSTEM RCNA"/>
    <property type="match status" value="1"/>
</dbReference>
<evidence type="ECO:0000256" key="12">
    <source>
        <dbReference type="ARBA" id="ARBA00023285"/>
    </source>
</evidence>
<evidence type="ECO:0000256" key="9">
    <source>
        <dbReference type="ARBA" id="ARBA00023065"/>
    </source>
</evidence>
<evidence type="ECO:0000256" key="10">
    <source>
        <dbReference type="ARBA" id="ARBA00023112"/>
    </source>
</evidence>
<evidence type="ECO:0000313" key="15">
    <source>
        <dbReference type="EMBL" id="TVM19470.1"/>
    </source>
</evidence>
<keyword evidence="4 13" id="KW-0813">Transport</keyword>
<accession>A0A7M3MJF8</accession>